<evidence type="ECO:0000256" key="1">
    <source>
        <dbReference type="SAM" id="MobiDB-lite"/>
    </source>
</evidence>
<feature type="compositionally biased region" description="Basic and acidic residues" evidence="1">
    <location>
        <begin position="425"/>
        <end position="437"/>
    </location>
</feature>
<dbReference type="Proteomes" id="UP000039046">
    <property type="component" value="Unassembled WGS sequence"/>
</dbReference>
<dbReference type="HOGENOM" id="CLU_022034_0_0_1"/>
<gene>
    <name evidence="2" type="ORF">VHEMI08602</name>
</gene>
<reference evidence="2 3" key="1">
    <citation type="journal article" date="2015" name="Genome Announc.">
        <title>Draft Genome Sequence and Gene Annotation of the Entomopathogenic Fungus Verticillium hemipterigenum.</title>
        <authorList>
            <person name="Horn F."/>
            <person name="Habel A."/>
            <person name="Scharf D.H."/>
            <person name="Dworschak J."/>
            <person name="Brakhage A.A."/>
            <person name="Guthke R."/>
            <person name="Hertweck C."/>
            <person name="Linde J."/>
        </authorList>
    </citation>
    <scope>NUCLEOTIDE SEQUENCE [LARGE SCALE GENOMIC DNA]</scope>
</reference>
<feature type="compositionally biased region" description="Polar residues" evidence="1">
    <location>
        <begin position="1"/>
        <end position="16"/>
    </location>
</feature>
<accession>A0A0A1T753</accession>
<feature type="compositionally biased region" description="Polar residues" evidence="1">
    <location>
        <begin position="386"/>
        <end position="396"/>
    </location>
</feature>
<feature type="compositionally biased region" description="Low complexity" evidence="1">
    <location>
        <begin position="357"/>
        <end position="374"/>
    </location>
</feature>
<feature type="region of interest" description="Disordered" evidence="1">
    <location>
        <begin position="1"/>
        <end position="85"/>
    </location>
</feature>
<sequence>MTSSFNPFRNKMASSTAEDRFPPIESIDTSQPQPPTSFAQDVADDVAFERNDHDPQTKKKSAKKVRLVTPPPLSPDSPVWPTQQDVSTAFPAVNYESDIFGGTNTGYPPTEDNNLAKLLSERGPPANPFSKTLQDLESSQDVSEDDAEESKVGQTTKQPLNVDSFRRLLMTGKAGEDDAASTQISTQPTNDFHTGGASSSKERKLPPPPPSSRHGRTLKADTKNDTAEEQLNHIQEPAKRDEFTNDETESTDSSDDDSSEPESHHQKAISNETPLAIQTTGKKPVPAPPPRRGHGRTDTKTNISTSDNIYEPLPLDTSELKHGSNPTSTDPTPTRPESVKSPSNAPAPPPPRRPHAAPKQPLSAGPSPSISSNSVTQITSPPPSEPTMQNTETPTKLSKVGAPPPPPTRNASSRRPTSMHGTDAAGRRLTAESRNRDAAMAPPPPPPRQRGSSPHEPTYDEAASSSDHGKGADILADLDALQREVDALRGKVV</sequence>
<protein>
    <submittedName>
        <fullName evidence="2">Uncharacterized protein</fullName>
    </submittedName>
</protein>
<feature type="compositionally biased region" description="Polar residues" evidence="1">
    <location>
        <begin position="129"/>
        <end position="141"/>
    </location>
</feature>
<name>A0A0A1T753_9HYPO</name>
<evidence type="ECO:0000313" key="3">
    <source>
        <dbReference type="Proteomes" id="UP000039046"/>
    </source>
</evidence>
<feature type="region of interest" description="Disordered" evidence="1">
    <location>
        <begin position="98"/>
        <end position="475"/>
    </location>
</feature>
<feature type="compositionally biased region" description="Polar residues" evidence="1">
    <location>
        <begin position="180"/>
        <end position="199"/>
    </location>
</feature>
<dbReference type="STRING" id="1531966.A0A0A1T753"/>
<feature type="compositionally biased region" description="Polar residues" evidence="1">
    <location>
        <begin position="268"/>
        <end position="281"/>
    </location>
</feature>
<feature type="compositionally biased region" description="Polar residues" evidence="1">
    <location>
        <begin position="152"/>
        <end position="161"/>
    </location>
</feature>
<dbReference type="OrthoDB" id="428854at2759"/>
<organism evidence="2 3">
    <name type="scientific">[Torrubiella] hemipterigena</name>
    <dbReference type="NCBI Taxonomy" id="1531966"/>
    <lineage>
        <taxon>Eukaryota</taxon>
        <taxon>Fungi</taxon>
        <taxon>Dikarya</taxon>
        <taxon>Ascomycota</taxon>
        <taxon>Pezizomycotina</taxon>
        <taxon>Sordariomycetes</taxon>
        <taxon>Hypocreomycetidae</taxon>
        <taxon>Hypocreales</taxon>
        <taxon>Clavicipitaceae</taxon>
        <taxon>Clavicipitaceae incertae sedis</taxon>
        <taxon>'Torrubiella' clade</taxon>
    </lineage>
</organism>
<evidence type="ECO:0000313" key="2">
    <source>
        <dbReference type="EMBL" id="CEJ92981.1"/>
    </source>
</evidence>
<feature type="compositionally biased region" description="Polar residues" evidence="1">
    <location>
        <begin position="27"/>
        <end position="39"/>
    </location>
</feature>
<feature type="compositionally biased region" description="Basic and acidic residues" evidence="1">
    <location>
        <begin position="47"/>
        <end position="57"/>
    </location>
</feature>
<feature type="compositionally biased region" description="Acidic residues" evidence="1">
    <location>
        <begin position="244"/>
        <end position="260"/>
    </location>
</feature>
<keyword evidence="3" id="KW-1185">Reference proteome</keyword>
<proteinExistence type="predicted"/>
<dbReference type="AlphaFoldDB" id="A0A0A1T753"/>
<feature type="compositionally biased region" description="Polar residues" evidence="1">
    <location>
        <begin position="409"/>
        <end position="420"/>
    </location>
</feature>
<dbReference type="EMBL" id="CDHN01000005">
    <property type="protein sequence ID" value="CEJ92981.1"/>
    <property type="molecule type" value="Genomic_DNA"/>
</dbReference>